<dbReference type="GO" id="GO:0005737">
    <property type="term" value="C:cytoplasm"/>
    <property type="evidence" value="ECO:0007669"/>
    <property type="project" value="TreeGrafter"/>
</dbReference>
<feature type="domain" description="Alpha-type protein kinase" evidence="7">
    <location>
        <begin position="479"/>
        <end position="705"/>
    </location>
</feature>
<evidence type="ECO:0000259" key="7">
    <source>
        <dbReference type="PROSITE" id="PS51158"/>
    </source>
</evidence>
<dbReference type="EMBL" id="CAJJDM010000048">
    <property type="protein sequence ID" value="CAD8071702.1"/>
    <property type="molecule type" value="Genomic_DNA"/>
</dbReference>
<reference evidence="8" key="1">
    <citation type="submission" date="2021-01" db="EMBL/GenBank/DDBJ databases">
        <authorList>
            <consortium name="Genoscope - CEA"/>
            <person name="William W."/>
        </authorList>
    </citation>
    <scope>NUCLEOTIDE SEQUENCE</scope>
</reference>
<name>A0A8S1LZI5_PARPR</name>
<dbReference type="PANTHER" id="PTHR47763">
    <property type="entry name" value="ALPHA-PROTEIN KINASE VWKA"/>
    <property type="match status" value="1"/>
</dbReference>
<organism evidence="8 9">
    <name type="scientific">Paramecium primaurelia</name>
    <dbReference type="NCBI Taxonomy" id="5886"/>
    <lineage>
        <taxon>Eukaryota</taxon>
        <taxon>Sar</taxon>
        <taxon>Alveolata</taxon>
        <taxon>Ciliophora</taxon>
        <taxon>Intramacronucleata</taxon>
        <taxon>Oligohymenophorea</taxon>
        <taxon>Peniculida</taxon>
        <taxon>Parameciidae</taxon>
        <taxon>Paramecium</taxon>
    </lineage>
</organism>
<evidence type="ECO:0000256" key="3">
    <source>
        <dbReference type="ARBA" id="ARBA00022527"/>
    </source>
</evidence>
<comment type="caution">
    <text evidence="8">The sequence shown here is derived from an EMBL/GenBank/DDBJ whole genome shotgun (WGS) entry which is preliminary data.</text>
</comment>
<evidence type="ECO:0000256" key="6">
    <source>
        <dbReference type="ARBA" id="ARBA00022777"/>
    </source>
</evidence>
<dbReference type="PROSITE" id="PS51158">
    <property type="entry name" value="ALPHA_KINASE"/>
    <property type="match status" value="1"/>
</dbReference>
<evidence type="ECO:0000313" key="9">
    <source>
        <dbReference type="Proteomes" id="UP000688137"/>
    </source>
</evidence>
<keyword evidence="4" id="KW-0808">Transferase</keyword>
<dbReference type="InterPro" id="IPR004166">
    <property type="entry name" value="a-kinase_dom"/>
</dbReference>
<dbReference type="Proteomes" id="UP000688137">
    <property type="component" value="Unassembled WGS sequence"/>
</dbReference>
<evidence type="ECO:0000256" key="4">
    <source>
        <dbReference type="ARBA" id="ARBA00022679"/>
    </source>
</evidence>
<dbReference type="CDD" id="cd04515">
    <property type="entry name" value="Alpha_kinase"/>
    <property type="match status" value="1"/>
</dbReference>
<dbReference type="Pfam" id="PF02816">
    <property type="entry name" value="Alpha_kinase"/>
    <property type="match status" value="1"/>
</dbReference>
<evidence type="ECO:0000256" key="5">
    <source>
        <dbReference type="ARBA" id="ARBA00022729"/>
    </source>
</evidence>
<keyword evidence="2" id="KW-0964">Secreted</keyword>
<proteinExistence type="predicted"/>
<evidence type="ECO:0000313" key="8">
    <source>
        <dbReference type="EMBL" id="CAD8071702.1"/>
    </source>
</evidence>
<gene>
    <name evidence="8" type="ORF">PPRIM_AZ9-3.1.T0480008</name>
</gene>
<dbReference type="Pfam" id="PF25106">
    <property type="entry name" value="VWA_4"/>
    <property type="match status" value="1"/>
</dbReference>
<evidence type="ECO:0000256" key="1">
    <source>
        <dbReference type="ARBA" id="ARBA00004613"/>
    </source>
</evidence>
<keyword evidence="6" id="KW-0418">Kinase</keyword>
<dbReference type="AlphaFoldDB" id="A0A8S1LZI5"/>
<dbReference type="SMART" id="SM00811">
    <property type="entry name" value="Alpha_kinase"/>
    <property type="match status" value="1"/>
</dbReference>
<dbReference type="InterPro" id="IPR052969">
    <property type="entry name" value="Thr-specific_kinase-like"/>
</dbReference>
<keyword evidence="3" id="KW-0723">Serine/threonine-protein kinase</keyword>
<accession>A0A8S1LZI5</accession>
<keyword evidence="9" id="KW-1185">Reference proteome</keyword>
<protein>
    <recommendedName>
        <fullName evidence="7">Alpha-type protein kinase domain-containing protein</fullName>
    </recommendedName>
</protein>
<dbReference type="GO" id="GO:0004674">
    <property type="term" value="F:protein serine/threonine kinase activity"/>
    <property type="evidence" value="ECO:0007669"/>
    <property type="project" value="UniProtKB-KW"/>
</dbReference>
<evidence type="ECO:0000256" key="2">
    <source>
        <dbReference type="ARBA" id="ARBA00022525"/>
    </source>
</evidence>
<comment type="subcellular location">
    <subcellularLocation>
        <location evidence="1">Secreted</location>
    </subcellularLocation>
</comment>
<dbReference type="InterPro" id="IPR056861">
    <property type="entry name" value="HMCN1-like_VWA"/>
</dbReference>
<sequence>MDFLDDIDRLCPYLEKCQIFTCERWHPRCLSGVCIGYLKGICQNKNFCGLHHYSQDDLQNEFDKLPINGIYQHNLCYNKCIDQYCRYLHPPWLKYICVDCKNKKCDKKNEGLWHTVKWQEIKKKVYELYNINKLNPENFCNDIDCQCGVKKYNLDIYCIKYFQGICIYHRCQQPHKNWEDLKEIGKFQNLEDQVIKPCIKFDKNNKKFVSQQQTLQCNVYMQKNQLKMMVTQISQRPQVDIIFILDCTISMDKWIEVSRKNISSIINEFKKKVEFNTAIRMAAVCYKDFSDGPNHIKYHDFTVKPEEIEKFIGSQNPQGGDDIPEDLQGALDVAYKLNICRDPESLLQLFIITDAPCHGRKYHRLAIDSKSEAQDLEEKLQKFVDLKLRFFLSFLQINEQTKIMEEFIQKVVQSNYQSAKITDQQFTDYILFSLSSTYVKSQSINVKKDYSYVFQAQYTKQKEMIYNYNRQTQKYYDIIIEQIQKTKKQNQTLLFIENDEFEVFKKGQQSEVFKGFDQKNNVYVVIKIPSQFIKKYNQNALTQADIDEANQVAKTKYIQQLIAKQLSHHFNFCCSTSKNTQFIPLYYATPYLYDLEKPFKGLKFIYAESYIDINEKWKKYTNNTEYKDEQINLTAFSHFTYEYTFQQMIITDLQGKANILSDPAIHTKQYLEDGTNLQDDGCQKFFLKQHPECLKICKILQLKDRQVSQNLQNQDQNSIQKINSDADTHFEEVDNKINIDNLYKICSNCNTLEKLQNNDKFNTLCLCCEDKKKQKQQMICQCCNVSFEVSYNYDQLFGTVLQYCQDCQNKECHKTYEKNCYYCGKKICLQTIKTITVNEQIKEICTDAYFYLRQVKCKYCHLNYNFNKLLSQEDYYNNNYNCGCNNKNK</sequence>
<dbReference type="PANTHER" id="PTHR47763:SF5">
    <property type="entry name" value="CHROMOSOME UNDETERMINED SCAFFOLD_25, WHOLE GENOME SHOTGUN SEQUENCE"/>
    <property type="match status" value="1"/>
</dbReference>
<dbReference type="GO" id="GO:0005524">
    <property type="term" value="F:ATP binding"/>
    <property type="evidence" value="ECO:0007669"/>
    <property type="project" value="InterPro"/>
</dbReference>
<keyword evidence="5" id="KW-0732">Signal</keyword>